<proteinExistence type="predicted"/>
<name>A0A0V0IEQ2_SOLCH</name>
<accession>A0A0V0IEQ2</accession>
<sequence length="70" mass="8116">MFVFWCFSVFERVRAPRWSGNGLVICLYRLGKFSWAELSYLYMSQSTLQLFLGMKGLLEGLESHVGWGTN</sequence>
<reference evidence="1" key="1">
    <citation type="submission" date="2015-12" db="EMBL/GenBank/DDBJ databases">
        <title>Gene expression during late stages of embryo sac development: a critical building block for successful pollen-pistil interactions.</title>
        <authorList>
            <person name="Liu Y."/>
            <person name="Joly V."/>
            <person name="Sabar M."/>
            <person name="Matton D.P."/>
        </authorList>
    </citation>
    <scope>NUCLEOTIDE SEQUENCE</scope>
</reference>
<dbReference type="EMBL" id="GEDG01007536">
    <property type="protein sequence ID" value="JAP30961.1"/>
    <property type="molecule type" value="Transcribed_RNA"/>
</dbReference>
<protein>
    <submittedName>
        <fullName evidence="1">Putative ovule protein</fullName>
    </submittedName>
</protein>
<evidence type="ECO:0000313" key="1">
    <source>
        <dbReference type="EMBL" id="JAP30961.1"/>
    </source>
</evidence>
<organism evidence="1">
    <name type="scientific">Solanum chacoense</name>
    <name type="common">Chaco potato</name>
    <dbReference type="NCBI Taxonomy" id="4108"/>
    <lineage>
        <taxon>Eukaryota</taxon>
        <taxon>Viridiplantae</taxon>
        <taxon>Streptophyta</taxon>
        <taxon>Embryophyta</taxon>
        <taxon>Tracheophyta</taxon>
        <taxon>Spermatophyta</taxon>
        <taxon>Magnoliopsida</taxon>
        <taxon>eudicotyledons</taxon>
        <taxon>Gunneridae</taxon>
        <taxon>Pentapetalae</taxon>
        <taxon>asterids</taxon>
        <taxon>lamiids</taxon>
        <taxon>Solanales</taxon>
        <taxon>Solanaceae</taxon>
        <taxon>Solanoideae</taxon>
        <taxon>Solaneae</taxon>
        <taxon>Solanum</taxon>
    </lineage>
</organism>
<dbReference type="AlphaFoldDB" id="A0A0V0IEQ2"/>